<feature type="region of interest" description="Disordered" evidence="1">
    <location>
        <begin position="344"/>
        <end position="366"/>
    </location>
</feature>
<feature type="region of interest" description="Disordered" evidence="1">
    <location>
        <begin position="1"/>
        <end position="46"/>
    </location>
</feature>
<organism evidence="4">
    <name type="scientific">Schistocephalus solidus</name>
    <name type="common">Tapeworm</name>
    <dbReference type="NCBI Taxonomy" id="70667"/>
    <lineage>
        <taxon>Eukaryota</taxon>
        <taxon>Metazoa</taxon>
        <taxon>Spiralia</taxon>
        <taxon>Lophotrochozoa</taxon>
        <taxon>Platyhelminthes</taxon>
        <taxon>Cestoda</taxon>
        <taxon>Eucestoda</taxon>
        <taxon>Diphyllobothriidea</taxon>
        <taxon>Diphyllobothriidae</taxon>
        <taxon>Schistocephalus</taxon>
    </lineage>
</organism>
<dbReference type="WBParaSite" id="SSLN_0001205701-mRNA-1">
    <property type="protein sequence ID" value="SSLN_0001205701-mRNA-1"/>
    <property type="gene ID" value="SSLN_0001205701"/>
</dbReference>
<proteinExistence type="predicted"/>
<reference evidence="4" key="1">
    <citation type="submission" date="2016-06" db="UniProtKB">
        <authorList>
            <consortium name="WormBaseParasite"/>
        </authorList>
    </citation>
    <scope>IDENTIFICATION</scope>
</reference>
<dbReference type="EMBL" id="UYSU01036667">
    <property type="protein sequence ID" value="VDL97997.1"/>
    <property type="molecule type" value="Genomic_DNA"/>
</dbReference>
<evidence type="ECO:0000313" key="4">
    <source>
        <dbReference type="WBParaSite" id="SSLN_0001205701-mRNA-1"/>
    </source>
</evidence>
<dbReference type="AlphaFoldDB" id="A0A183T564"/>
<reference evidence="2 3" key="2">
    <citation type="submission" date="2018-11" db="EMBL/GenBank/DDBJ databases">
        <authorList>
            <consortium name="Pathogen Informatics"/>
        </authorList>
    </citation>
    <scope>NUCLEOTIDE SEQUENCE [LARGE SCALE GENOMIC DNA]</scope>
    <source>
        <strain evidence="2 3">NST_G2</strain>
    </source>
</reference>
<feature type="compositionally biased region" description="Basic and acidic residues" evidence="1">
    <location>
        <begin position="18"/>
        <end position="34"/>
    </location>
</feature>
<feature type="compositionally biased region" description="Polar residues" evidence="1">
    <location>
        <begin position="345"/>
        <end position="354"/>
    </location>
</feature>
<evidence type="ECO:0000256" key="1">
    <source>
        <dbReference type="SAM" id="MobiDB-lite"/>
    </source>
</evidence>
<gene>
    <name evidence="2" type="ORF">SSLN_LOCUS11612</name>
</gene>
<dbReference type="Proteomes" id="UP000275846">
    <property type="component" value="Unassembled WGS sequence"/>
</dbReference>
<keyword evidence="3" id="KW-1185">Reference proteome</keyword>
<evidence type="ECO:0000313" key="3">
    <source>
        <dbReference type="Proteomes" id="UP000275846"/>
    </source>
</evidence>
<protein>
    <submittedName>
        <fullName evidence="4">IRS-type PTB domain-containing protein</fullName>
    </submittedName>
</protein>
<sequence length="382" mass="41298">MEGNPLGTAQPRRTPVNKVREVSRPVTPKKEPVKTKGKPCSVGNKGRTPGANGAFNAAILYPVNFFCLKFPEVQICLNENVTIGLKHVQFTNVDGKLVDITVPTGSDRDETYELLRANEKLARLVAEAKMHSEEANALNPSSQPLIARASTIEEVSTKFSLPVTKLEITAKVTPPTLATQSSEELNVLVKETPAVMSKARECKIDSAAGNSSVVSARGDLPEIVKNVMNGSAYSSNDVPFATPSRPPALISNLIREMCYKELMEKQTLDPVTSPVPNARPVAPLPADRSTVACISDVGRQEGTGKLRIRTNQDSTEIIALQPTHATGFHLVLEQPIEDWKRCESHVSNGPSSGARTALPTNAPGHRMLPTEVHFRSFAVDGK</sequence>
<evidence type="ECO:0000313" key="2">
    <source>
        <dbReference type="EMBL" id="VDL97997.1"/>
    </source>
</evidence>
<dbReference type="OrthoDB" id="10435419at2759"/>
<name>A0A183T564_SCHSO</name>
<accession>A0A183T564</accession>